<feature type="domain" description="Mannosyl-glycoprotein endo-beta-N-acetylglucosamidase-like" evidence="1">
    <location>
        <begin position="92"/>
        <end position="211"/>
    </location>
</feature>
<proteinExistence type="predicted"/>
<evidence type="ECO:0000259" key="1">
    <source>
        <dbReference type="Pfam" id="PF01832"/>
    </source>
</evidence>
<dbReference type="Proteomes" id="UP000309561">
    <property type="component" value="Unassembled WGS sequence"/>
</dbReference>
<dbReference type="PANTHER" id="PTHR40572">
    <property type="entry name" value="PROTEIN BAX"/>
    <property type="match status" value="1"/>
</dbReference>
<gene>
    <name evidence="2" type="ORF">FCU45_01660</name>
</gene>
<dbReference type="InterPro" id="IPR002901">
    <property type="entry name" value="MGlyc_endo_b_GlcNAc-like_dom"/>
</dbReference>
<dbReference type="Gene3D" id="1.10.530.10">
    <property type="match status" value="1"/>
</dbReference>
<accession>A0A4U2ZDH9</accession>
<dbReference type="InterPro" id="IPR053195">
    <property type="entry name" value="Bax-like"/>
</dbReference>
<reference evidence="2 3" key="1">
    <citation type="submission" date="2019-04" db="EMBL/GenBank/DDBJ databases">
        <title>Sulfurimonas crateris sp. nov. a facultative anaerobic sulfur-oxidizing chemolithautotrophic bacterium isolated from a terrestrial mud vulcano.</title>
        <authorList>
            <person name="Ratnikova N.M."/>
            <person name="Slobodkin A.I."/>
            <person name="Merkel A.Y."/>
            <person name="Novikov A."/>
            <person name="Bonch-Osmolovskaya E.A."/>
            <person name="Slobodkina G.B."/>
        </authorList>
    </citation>
    <scope>NUCLEOTIDE SEQUENCE [LARGE SCALE GENOMIC DNA]</scope>
    <source>
        <strain evidence="2 3">SN118</strain>
    </source>
</reference>
<comment type="caution">
    <text evidence="2">The sequence shown here is derived from an EMBL/GenBank/DDBJ whole genome shotgun (WGS) entry which is preliminary data.</text>
</comment>
<evidence type="ECO:0000313" key="2">
    <source>
        <dbReference type="EMBL" id="TKI71311.1"/>
    </source>
</evidence>
<keyword evidence="3" id="KW-1185">Reference proteome</keyword>
<dbReference type="GO" id="GO:0004040">
    <property type="term" value="F:amidase activity"/>
    <property type="evidence" value="ECO:0007669"/>
    <property type="project" value="InterPro"/>
</dbReference>
<dbReference type="OrthoDB" id="9788155at2"/>
<dbReference type="PANTHER" id="PTHR40572:SF1">
    <property type="entry name" value="PROTEIN BAX"/>
    <property type="match status" value="1"/>
</dbReference>
<dbReference type="EMBL" id="SZPX01000001">
    <property type="protein sequence ID" value="TKI71311.1"/>
    <property type="molecule type" value="Genomic_DNA"/>
</dbReference>
<protein>
    <recommendedName>
        <fullName evidence="1">Mannosyl-glycoprotein endo-beta-N-acetylglucosamidase-like domain-containing protein</fullName>
    </recommendedName>
</protein>
<organism evidence="2 3">
    <name type="scientific">Sulfurimonas crateris</name>
    <dbReference type="NCBI Taxonomy" id="2574727"/>
    <lineage>
        <taxon>Bacteria</taxon>
        <taxon>Pseudomonadati</taxon>
        <taxon>Campylobacterota</taxon>
        <taxon>Epsilonproteobacteria</taxon>
        <taxon>Campylobacterales</taxon>
        <taxon>Sulfurimonadaceae</taxon>
        <taxon>Sulfurimonas</taxon>
    </lineage>
</organism>
<evidence type="ECO:0000313" key="3">
    <source>
        <dbReference type="Proteomes" id="UP000309561"/>
    </source>
</evidence>
<name>A0A4U2ZDH9_9BACT</name>
<dbReference type="AlphaFoldDB" id="A0A4U2ZDH9"/>
<sequence length="216" mass="25329">MFIKKEPEPNTMVLHKVEEAPQQSMLSVSEKKREFGNLVIPAIDRVYAELEEQYNEISKNITNPAYKDKISQLKETYKVESDEALLMALKPHPKSIAIAQAAMESAWAESRFFKEANNLYGMWAVNKKGPRIAASEQRGKRVIWLKKYSSIEDSIRDYYKTLARSKAYKDFRELKMQTDDPYLLVEKLENYSEIGEQYSEDLTKIIRYNKLYIYDE</sequence>
<dbReference type="Pfam" id="PF01832">
    <property type="entry name" value="Glucosaminidase"/>
    <property type="match status" value="1"/>
</dbReference>